<keyword evidence="3" id="KW-1185">Reference proteome</keyword>
<reference evidence="2 3" key="1">
    <citation type="journal article" date="2024" name="BMC Genomics">
        <title>De novo assembly and annotation of Popillia japonica's genome with initial clues to its potential as an invasive pest.</title>
        <authorList>
            <person name="Cucini C."/>
            <person name="Boschi S."/>
            <person name="Funari R."/>
            <person name="Cardaioli E."/>
            <person name="Iannotti N."/>
            <person name="Marturano G."/>
            <person name="Paoli F."/>
            <person name="Bruttini M."/>
            <person name="Carapelli A."/>
            <person name="Frati F."/>
            <person name="Nardi F."/>
        </authorList>
    </citation>
    <scope>NUCLEOTIDE SEQUENCE [LARGE SCALE GENOMIC DNA]</scope>
    <source>
        <strain evidence="2">DMR45628</strain>
    </source>
</reference>
<name>A0AAW1LRM3_POPJA</name>
<accession>A0AAW1LRM3</accession>
<organism evidence="2 3">
    <name type="scientific">Popillia japonica</name>
    <name type="common">Japanese beetle</name>
    <dbReference type="NCBI Taxonomy" id="7064"/>
    <lineage>
        <taxon>Eukaryota</taxon>
        <taxon>Metazoa</taxon>
        <taxon>Ecdysozoa</taxon>
        <taxon>Arthropoda</taxon>
        <taxon>Hexapoda</taxon>
        <taxon>Insecta</taxon>
        <taxon>Pterygota</taxon>
        <taxon>Neoptera</taxon>
        <taxon>Endopterygota</taxon>
        <taxon>Coleoptera</taxon>
        <taxon>Polyphaga</taxon>
        <taxon>Scarabaeiformia</taxon>
        <taxon>Scarabaeidae</taxon>
        <taxon>Rutelinae</taxon>
        <taxon>Popillia</taxon>
    </lineage>
</organism>
<dbReference type="AlphaFoldDB" id="A0AAW1LRM3"/>
<comment type="caution">
    <text evidence="2">The sequence shown here is derived from an EMBL/GenBank/DDBJ whole genome shotgun (WGS) entry which is preliminary data.</text>
</comment>
<dbReference type="EMBL" id="JASPKY010000110">
    <property type="protein sequence ID" value="KAK9736644.1"/>
    <property type="molecule type" value="Genomic_DNA"/>
</dbReference>
<feature type="chain" id="PRO_5043957204" evidence="1">
    <location>
        <begin position="17"/>
        <end position="95"/>
    </location>
</feature>
<proteinExistence type="predicted"/>
<evidence type="ECO:0000313" key="2">
    <source>
        <dbReference type="EMBL" id="KAK9736644.1"/>
    </source>
</evidence>
<feature type="signal peptide" evidence="1">
    <location>
        <begin position="1"/>
        <end position="16"/>
    </location>
</feature>
<protein>
    <submittedName>
        <fullName evidence="2">Uncharacterized protein</fullName>
    </submittedName>
</protein>
<keyword evidence="1" id="KW-0732">Signal</keyword>
<sequence>MMTIITFLLLRRVVMNKTVKALGVPISNEKKKNVKTLLEKQFNHDNIEWQNLPYLSFYKEILFRVGPHLEIGEELTHQHEEDGCDWLEDEFAMHI</sequence>
<dbReference type="Proteomes" id="UP001458880">
    <property type="component" value="Unassembled WGS sequence"/>
</dbReference>
<evidence type="ECO:0000256" key="1">
    <source>
        <dbReference type="SAM" id="SignalP"/>
    </source>
</evidence>
<evidence type="ECO:0000313" key="3">
    <source>
        <dbReference type="Proteomes" id="UP001458880"/>
    </source>
</evidence>
<gene>
    <name evidence="2" type="ORF">QE152_g11372</name>
</gene>